<protein>
    <submittedName>
        <fullName evidence="6">GNAT family N-acetyltransferase</fullName>
    </submittedName>
</protein>
<keyword evidence="2 4" id="KW-0808">Transferase</keyword>
<gene>
    <name evidence="6" type="ORF">FVO59_11585</name>
</gene>
<feature type="binding site" evidence="4">
    <location>
        <begin position="116"/>
        <end position="121"/>
    </location>
    <ligand>
        <name>acetyl-CoA</name>
        <dbReference type="ChEBI" id="CHEBI:57288"/>
    </ligand>
</feature>
<organism evidence="6 7">
    <name type="scientific">Microbacterium esteraromaticum</name>
    <dbReference type="NCBI Taxonomy" id="57043"/>
    <lineage>
        <taxon>Bacteria</taxon>
        <taxon>Bacillati</taxon>
        <taxon>Actinomycetota</taxon>
        <taxon>Actinomycetes</taxon>
        <taxon>Micrococcales</taxon>
        <taxon>Microbacteriaceae</taxon>
        <taxon>Microbacterium</taxon>
    </lineage>
</organism>
<feature type="binding site" evidence="4">
    <location>
        <begin position="144"/>
        <end position="145"/>
    </location>
    <ligand>
        <name>acetyl-CoA</name>
        <dbReference type="ChEBI" id="CHEBI:57288"/>
    </ligand>
</feature>
<proteinExistence type="inferred from homology"/>
<feature type="active site" description="Proton donor" evidence="4">
    <location>
        <position position="149"/>
    </location>
</feature>
<evidence type="ECO:0000313" key="6">
    <source>
        <dbReference type="EMBL" id="QMU97776.1"/>
    </source>
</evidence>
<feature type="domain" description="N-acetyltransferase" evidence="5">
    <location>
        <begin position="24"/>
        <end position="191"/>
    </location>
</feature>
<sequence>MTAVNQNAVPVDPLSEQRLSESGLRYRIVDMDDAADGEAFLRADARGFLDEEPTGAQLTQMRETMRTRRNIGVFDEAAGDWPVATVNSWIAPLTLPGGEVDMWAISSVTVAGTHRRRGIARNLLEGELRAAATAGVPVAGLTVTEATIYGRYGFGPAVPVVRFTIDTARAGWSGRPVTAGRIAYVDKQTLTDDLERLHEATRGTRSGQISGWRGRWMRMSGLSEGDKEAAAVRGVRFTDADGVVQGAMAYTLAEQPGAFRSEMRIRTIITTSDEALRAIWQFVVQHDLVTSAVVDLRPIDDPLPWLVADPRAVKTEVHDHGWLRVLDVPAALTARTYSGPLDLVLRVTDQLGFAHGTWRVRVDAAGRCSVESTDADHDISLGVAELSAVYAGGVPAAQLAAAGRIDGDAAAAAALSAAFSTQPAPHLGIWY</sequence>
<dbReference type="Pfam" id="PF13527">
    <property type="entry name" value="Acetyltransf_9"/>
    <property type="match status" value="1"/>
</dbReference>
<dbReference type="PANTHER" id="PTHR37817:SF1">
    <property type="entry name" value="N-ACETYLTRANSFERASE EIS"/>
    <property type="match status" value="1"/>
</dbReference>
<dbReference type="PROSITE" id="PS51186">
    <property type="entry name" value="GNAT"/>
    <property type="match status" value="1"/>
</dbReference>
<dbReference type="InterPro" id="IPR036527">
    <property type="entry name" value="SCP2_sterol-bd_dom_sf"/>
</dbReference>
<dbReference type="AlphaFoldDB" id="A0A7D7W9Q7"/>
<reference evidence="6 7" key="1">
    <citation type="journal article" date="2020" name="Front. Microbiol.">
        <title>Design of Bacterial Strain-Specific qPCR Assays Using NGS Data and Publicly Available Resources and Its Application to Track Biocontrol Strains.</title>
        <authorList>
            <person name="Hernandez I."/>
            <person name="Sant C."/>
            <person name="Martinez R."/>
            <person name="Fernandez C."/>
        </authorList>
    </citation>
    <scope>NUCLEOTIDE SEQUENCE [LARGE SCALE GENOMIC DNA]</scope>
    <source>
        <strain evidence="6 7">B24</strain>
    </source>
</reference>
<feature type="active site" description="Proton acceptor; via carboxylate" evidence="4">
    <location>
        <position position="431"/>
    </location>
</feature>
<evidence type="ECO:0000313" key="7">
    <source>
        <dbReference type="Proteomes" id="UP000515708"/>
    </source>
</evidence>
<dbReference type="PANTHER" id="PTHR37817">
    <property type="entry name" value="N-ACETYLTRANSFERASE EIS"/>
    <property type="match status" value="1"/>
</dbReference>
<feature type="binding site" evidence="4">
    <location>
        <begin position="108"/>
        <end position="110"/>
    </location>
    <ligand>
        <name>acetyl-CoA</name>
        <dbReference type="ChEBI" id="CHEBI:57288"/>
    </ligand>
</feature>
<dbReference type="InterPro" id="IPR022902">
    <property type="entry name" value="NAcTrfase_Eis"/>
</dbReference>
<keyword evidence="3 4" id="KW-0012">Acyltransferase</keyword>
<dbReference type="RefSeq" id="WP_182252776.1">
    <property type="nucleotide sequence ID" value="NZ_CP043732.1"/>
</dbReference>
<comment type="subunit">
    <text evidence="4">Homohexamer; trimer of dimers.</text>
</comment>
<dbReference type="InterPro" id="IPR000182">
    <property type="entry name" value="GNAT_dom"/>
</dbReference>
<dbReference type="InterPro" id="IPR016181">
    <property type="entry name" value="Acyl_CoA_acyltransferase"/>
</dbReference>
<dbReference type="Gene3D" id="3.40.630.30">
    <property type="match status" value="2"/>
</dbReference>
<evidence type="ECO:0000256" key="3">
    <source>
        <dbReference type="ARBA" id="ARBA00023315"/>
    </source>
</evidence>
<dbReference type="SUPFAM" id="SSF55729">
    <property type="entry name" value="Acyl-CoA N-acyltransferases (Nat)"/>
    <property type="match status" value="1"/>
</dbReference>
<comment type="similarity">
    <text evidence="1 4">Belongs to the acetyltransferase Eis family.</text>
</comment>
<dbReference type="EMBL" id="CP043732">
    <property type="protein sequence ID" value="QMU97776.1"/>
    <property type="molecule type" value="Genomic_DNA"/>
</dbReference>
<evidence type="ECO:0000256" key="1">
    <source>
        <dbReference type="ARBA" id="ARBA00009213"/>
    </source>
</evidence>
<dbReference type="Pfam" id="PF13530">
    <property type="entry name" value="SCP2_2"/>
    <property type="match status" value="1"/>
</dbReference>
<dbReference type="Pfam" id="PF17668">
    <property type="entry name" value="Acetyltransf_17"/>
    <property type="match status" value="1"/>
</dbReference>
<dbReference type="InterPro" id="IPR041380">
    <property type="entry name" value="Acetyltransf_17"/>
</dbReference>
<evidence type="ECO:0000259" key="5">
    <source>
        <dbReference type="PROSITE" id="PS51186"/>
    </source>
</evidence>
<dbReference type="HAMAP" id="MF_01812">
    <property type="entry name" value="Eis"/>
    <property type="match status" value="1"/>
</dbReference>
<dbReference type="Proteomes" id="UP000515708">
    <property type="component" value="Chromosome"/>
</dbReference>
<dbReference type="InterPro" id="IPR051554">
    <property type="entry name" value="Acetyltransferase_Eis"/>
</dbReference>
<accession>A0A7D7W9Q7</accession>
<dbReference type="GO" id="GO:0034069">
    <property type="term" value="F:aminoglycoside N-acetyltransferase activity"/>
    <property type="evidence" value="ECO:0007669"/>
    <property type="project" value="TreeGrafter"/>
</dbReference>
<dbReference type="GO" id="GO:0030649">
    <property type="term" value="P:aminoglycoside antibiotic catabolic process"/>
    <property type="evidence" value="ECO:0007669"/>
    <property type="project" value="TreeGrafter"/>
</dbReference>
<evidence type="ECO:0000256" key="2">
    <source>
        <dbReference type="ARBA" id="ARBA00022679"/>
    </source>
</evidence>
<dbReference type="SUPFAM" id="SSF55718">
    <property type="entry name" value="SCP-like"/>
    <property type="match status" value="1"/>
</dbReference>
<dbReference type="Gene3D" id="3.30.1050.10">
    <property type="entry name" value="SCP2 sterol-binding domain"/>
    <property type="match status" value="1"/>
</dbReference>
<dbReference type="InterPro" id="IPR025559">
    <property type="entry name" value="Eis_dom"/>
</dbReference>
<evidence type="ECO:0000256" key="4">
    <source>
        <dbReference type="HAMAP-Rule" id="MF_01812"/>
    </source>
</evidence>
<name>A0A7D7W9Q7_9MICO</name>